<dbReference type="Proteomes" id="UP001291623">
    <property type="component" value="Unassembled WGS sequence"/>
</dbReference>
<dbReference type="Pfam" id="PF00646">
    <property type="entry name" value="F-box"/>
    <property type="match status" value="1"/>
</dbReference>
<organism evidence="2 3">
    <name type="scientific">Anisodus tanguticus</name>
    <dbReference type="NCBI Taxonomy" id="243964"/>
    <lineage>
        <taxon>Eukaryota</taxon>
        <taxon>Viridiplantae</taxon>
        <taxon>Streptophyta</taxon>
        <taxon>Embryophyta</taxon>
        <taxon>Tracheophyta</taxon>
        <taxon>Spermatophyta</taxon>
        <taxon>Magnoliopsida</taxon>
        <taxon>eudicotyledons</taxon>
        <taxon>Gunneridae</taxon>
        <taxon>Pentapetalae</taxon>
        <taxon>asterids</taxon>
        <taxon>lamiids</taxon>
        <taxon>Solanales</taxon>
        <taxon>Solanaceae</taxon>
        <taxon>Solanoideae</taxon>
        <taxon>Hyoscyameae</taxon>
        <taxon>Anisodus</taxon>
    </lineage>
</organism>
<dbReference type="InterPro" id="IPR017451">
    <property type="entry name" value="F-box-assoc_interact_dom"/>
</dbReference>
<gene>
    <name evidence="2" type="ORF">RND71_008670</name>
</gene>
<dbReference type="InterPro" id="IPR001810">
    <property type="entry name" value="F-box_dom"/>
</dbReference>
<dbReference type="Pfam" id="PF07734">
    <property type="entry name" value="FBA_1"/>
    <property type="match status" value="1"/>
</dbReference>
<sequence length="357" mass="40511">MRDETAKIGSCVLPVDVIVEILLRIPVKSLLRFRAVSKPWYGFLSSYDFIQMHVRHRQLHNEQLLRVSDRGPRDTHTISLFCLEKTTPVKADEEIDDGVQVYKIGDFDDADLYSVSVDLPFPSSPDDEVRIVGSCNGLLCIHFNRSSSIILWNPATRKYRFLECPDCVSFYSDPFFPYIMLGFVPETDDYKVVKVLSSSRKDSNAKVWVYTLNSDSWEEMGAVLHGLLPKGGSAVFLNGCLYWMSYINDNRLDIITSFDLNNQVFGKITLPNPDIVSNLTIQKLVVLKGCLSMIIYLGNGINVNHYEVCVMTGQQGVAESWTKQFDFSPFSKLARPVGSWRDDELLFGYPNGLSREL</sequence>
<dbReference type="CDD" id="cd22157">
    <property type="entry name" value="F-box_AtFBW1-like"/>
    <property type="match status" value="1"/>
</dbReference>
<dbReference type="InterPro" id="IPR011043">
    <property type="entry name" value="Gal_Oxase/kelch_b-propeller"/>
</dbReference>
<dbReference type="SUPFAM" id="SSF81383">
    <property type="entry name" value="F-box domain"/>
    <property type="match status" value="1"/>
</dbReference>
<evidence type="ECO:0000313" key="3">
    <source>
        <dbReference type="Proteomes" id="UP001291623"/>
    </source>
</evidence>
<evidence type="ECO:0000259" key="1">
    <source>
        <dbReference type="SMART" id="SM00256"/>
    </source>
</evidence>
<dbReference type="PANTHER" id="PTHR31672:SF13">
    <property type="entry name" value="F-BOX PROTEIN CPR30-LIKE"/>
    <property type="match status" value="1"/>
</dbReference>
<reference evidence="2" key="1">
    <citation type="submission" date="2023-12" db="EMBL/GenBank/DDBJ databases">
        <title>Genome assembly of Anisodus tanguticus.</title>
        <authorList>
            <person name="Wang Y.-J."/>
        </authorList>
    </citation>
    <scope>NUCLEOTIDE SEQUENCE</scope>
    <source>
        <strain evidence="2">KB-2021</strain>
        <tissue evidence="2">Leaf</tissue>
    </source>
</reference>
<keyword evidence="3" id="KW-1185">Reference proteome</keyword>
<dbReference type="AlphaFoldDB" id="A0AAE1VQY0"/>
<name>A0AAE1VQY0_9SOLA</name>
<dbReference type="PANTHER" id="PTHR31672">
    <property type="entry name" value="BNACNNG10540D PROTEIN"/>
    <property type="match status" value="1"/>
</dbReference>
<dbReference type="InterPro" id="IPR050796">
    <property type="entry name" value="SCF_F-box_component"/>
</dbReference>
<dbReference type="InterPro" id="IPR036047">
    <property type="entry name" value="F-box-like_dom_sf"/>
</dbReference>
<dbReference type="NCBIfam" id="TIGR01640">
    <property type="entry name" value="F_box_assoc_1"/>
    <property type="match status" value="1"/>
</dbReference>
<feature type="domain" description="F-box" evidence="1">
    <location>
        <begin position="13"/>
        <end position="52"/>
    </location>
</feature>
<evidence type="ECO:0000313" key="2">
    <source>
        <dbReference type="EMBL" id="KAK4373286.1"/>
    </source>
</evidence>
<dbReference type="InterPro" id="IPR006527">
    <property type="entry name" value="F-box-assoc_dom_typ1"/>
</dbReference>
<protein>
    <recommendedName>
        <fullName evidence="1">F-box domain-containing protein</fullName>
    </recommendedName>
</protein>
<dbReference type="SUPFAM" id="SSF50965">
    <property type="entry name" value="Galactose oxidase, central domain"/>
    <property type="match status" value="1"/>
</dbReference>
<dbReference type="SMART" id="SM00256">
    <property type="entry name" value="FBOX"/>
    <property type="match status" value="1"/>
</dbReference>
<proteinExistence type="predicted"/>
<comment type="caution">
    <text evidence="2">The sequence shown here is derived from an EMBL/GenBank/DDBJ whole genome shotgun (WGS) entry which is preliminary data.</text>
</comment>
<dbReference type="EMBL" id="JAVYJV010000004">
    <property type="protein sequence ID" value="KAK4373286.1"/>
    <property type="molecule type" value="Genomic_DNA"/>
</dbReference>
<accession>A0AAE1VQY0</accession>